<evidence type="ECO:0000256" key="3">
    <source>
        <dbReference type="ARBA" id="ARBA00022801"/>
    </source>
</evidence>
<keyword evidence="3" id="KW-0378">Hydrolase</keyword>
<dbReference type="GO" id="GO:0008234">
    <property type="term" value="F:cysteine-type peptidase activity"/>
    <property type="evidence" value="ECO:0007669"/>
    <property type="project" value="UniProtKB-KW"/>
</dbReference>
<dbReference type="InterPro" id="IPR007422">
    <property type="entry name" value="Peptidase_Prp"/>
</dbReference>
<keyword evidence="1" id="KW-0690">Ribosome biogenesis</keyword>
<keyword evidence="8" id="KW-1185">Reference proteome</keyword>
<evidence type="ECO:0000256" key="1">
    <source>
        <dbReference type="ARBA" id="ARBA00022517"/>
    </source>
</evidence>
<dbReference type="InterPro" id="IPR036764">
    <property type="entry name" value="Peptidase_Prp_sf"/>
</dbReference>
<sequence length="106" mass="11423">MITVTLVRDKNKAITGFAISGHAKTAPHGQDIVCAGISALAQSAIMGIERHLGRDIDFGQDDDGITMRLIGQPDSLTGAILETMLLGLNEIAKLYPKSVRITDHRR</sequence>
<dbReference type="Gene3D" id="3.30.70.1490">
    <property type="entry name" value="Cysteine protease Prp"/>
    <property type="match status" value="1"/>
</dbReference>
<dbReference type="PANTHER" id="PTHR39178:SF1">
    <property type="entry name" value="RIBOSOMAL-PROCESSING CYSTEINE PROTEASE PRP"/>
    <property type="match status" value="1"/>
</dbReference>
<dbReference type="AlphaFoldDB" id="A0A0U1L028"/>
<keyword evidence="4" id="KW-0788">Thiol protease</keyword>
<dbReference type="PANTHER" id="PTHR39178">
    <property type="entry name" value="HYPOTHETICAL RIBOSOME-ASSOCIATED PROTEIN"/>
    <property type="match status" value="1"/>
</dbReference>
<keyword evidence="7" id="KW-0687">Ribonucleoprotein</keyword>
<dbReference type="GO" id="GO:0005840">
    <property type="term" value="C:ribosome"/>
    <property type="evidence" value="ECO:0007669"/>
    <property type="project" value="UniProtKB-KW"/>
</dbReference>
<evidence type="ECO:0000256" key="5">
    <source>
        <dbReference type="ARBA" id="ARBA00044503"/>
    </source>
</evidence>
<evidence type="ECO:0000313" key="7">
    <source>
        <dbReference type="EMBL" id="CQR72533.1"/>
    </source>
</evidence>
<dbReference type="GO" id="GO:0042254">
    <property type="term" value="P:ribosome biogenesis"/>
    <property type="evidence" value="ECO:0007669"/>
    <property type="project" value="UniProtKB-KW"/>
</dbReference>
<organism evidence="7 8">
    <name type="scientific">Sporomusa ovata</name>
    <dbReference type="NCBI Taxonomy" id="2378"/>
    <lineage>
        <taxon>Bacteria</taxon>
        <taxon>Bacillati</taxon>
        <taxon>Bacillota</taxon>
        <taxon>Negativicutes</taxon>
        <taxon>Selenomonadales</taxon>
        <taxon>Sporomusaceae</taxon>
        <taxon>Sporomusa</taxon>
    </lineage>
</organism>
<gene>
    <name evidence="7" type="ORF">SpAn4DRAFT_2993</name>
</gene>
<comment type="similarity">
    <text evidence="5">Belongs to the Prp family.</text>
</comment>
<evidence type="ECO:0000256" key="4">
    <source>
        <dbReference type="ARBA" id="ARBA00022807"/>
    </source>
</evidence>
<dbReference type="SUPFAM" id="SSF118010">
    <property type="entry name" value="TM1457-like"/>
    <property type="match status" value="1"/>
</dbReference>
<accession>A0A0U1L028</accession>
<dbReference type="Proteomes" id="UP000049855">
    <property type="component" value="Unassembled WGS sequence"/>
</dbReference>
<reference evidence="8" key="1">
    <citation type="submission" date="2015-03" db="EMBL/GenBank/DDBJ databases">
        <authorList>
            <person name="Nijsse Bart"/>
        </authorList>
    </citation>
    <scope>NUCLEOTIDE SEQUENCE [LARGE SCALE GENOMIC DNA]</scope>
</reference>
<protein>
    <recommendedName>
        <fullName evidence="6">Ribosomal processing cysteine protease Prp</fullName>
    </recommendedName>
</protein>
<evidence type="ECO:0000256" key="2">
    <source>
        <dbReference type="ARBA" id="ARBA00022670"/>
    </source>
</evidence>
<dbReference type="Pfam" id="PF04327">
    <property type="entry name" value="Peptidase_Prp"/>
    <property type="match status" value="1"/>
</dbReference>
<name>A0A0U1L028_9FIRM</name>
<evidence type="ECO:0000313" key="8">
    <source>
        <dbReference type="Proteomes" id="UP000049855"/>
    </source>
</evidence>
<proteinExistence type="inferred from homology"/>
<dbReference type="RefSeq" id="WP_021167248.1">
    <property type="nucleotide sequence ID" value="NZ_CTRP01000010.1"/>
</dbReference>
<keyword evidence="2" id="KW-0645">Protease</keyword>
<keyword evidence="7" id="KW-0689">Ribosomal protein</keyword>
<dbReference type="CDD" id="cd16332">
    <property type="entry name" value="Prp-like"/>
    <property type="match status" value="1"/>
</dbReference>
<dbReference type="GO" id="GO:0006508">
    <property type="term" value="P:proteolysis"/>
    <property type="evidence" value="ECO:0007669"/>
    <property type="project" value="UniProtKB-KW"/>
</dbReference>
<evidence type="ECO:0000256" key="6">
    <source>
        <dbReference type="ARBA" id="ARBA00044538"/>
    </source>
</evidence>
<dbReference type="EMBL" id="CTRP01000010">
    <property type="protein sequence ID" value="CQR72533.1"/>
    <property type="molecule type" value="Genomic_DNA"/>
</dbReference>